<accession>A0A5F7ZF11</accession>
<dbReference type="InParanoid" id="A0A5F7ZF11"/>
<evidence type="ECO:0000256" key="2">
    <source>
        <dbReference type="ARBA" id="ARBA00022473"/>
    </source>
</evidence>
<gene>
    <name evidence="10" type="primary">SOHLH1</name>
</gene>
<keyword evidence="11" id="KW-1185">Reference proteome</keyword>
<feature type="signal peptide" evidence="9">
    <location>
        <begin position="1"/>
        <end position="15"/>
    </location>
</feature>
<evidence type="ECO:0000256" key="7">
    <source>
        <dbReference type="ARBA" id="ARBA00023242"/>
    </source>
</evidence>
<comment type="subcellular location">
    <subcellularLocation>
        <location evidence="1">Nucleus</location>
    </subcellularLocation>
</comment>
<reference evidence="10" key="2">
    <citation type="submission" date="2019-01" db="EMBL/GenBank/DDBJ databases">
        <authorList>
            <person name="Graves T."/>
            <person name="Eichler E.E."/>
            <person name="Wilson R.K."/>
        </authorList>
    </citation>
    <scope>NUCLEOTIDE SEQUENCE [LARGE SCALE GENOMIC DNA]</scope>
    <source>
        <strain evidence="10">17573</strain>
    </source>
</reference>
<name>A0A5F7ZF11_MACMU</name>
<evidence type="ECO:0000256" key="6">
    <source>
        <dbReference type="ARBA" id="ARBA00023163"/>
    </source>
</evidence>
<dbReference type="ExpressionAtlas" id="A0A5F7ZF11">
    <property type="expression patterns" value="baseline"/>
</dbReference>
<evidence type="ECO:0000313" key="11">
    <source>
        <dbReference type="Proteomes" id="UP000006718"/>
    </source>
</evidence>
<evidence type="ECO:0000256" key="9">
    <source>
        <dbReference type="SAM" id="SignalP"/>
    </source>
</evidence>
<evidence type="ECO:0000256" key="3">
    <source>
        <dbReference type="ARBA" id="ARBA00022782"/>
    </source>
</evidence>
<dbReference type="PANTHER" id="PTHR15402:SF4">
    <property type="entry name" value="SPERMATOGENESIS- AND OOGENESIS-SPECIFIC BASIC HELIX-LOOP-HELIX-CONTAINING PROTEIN 1"/>
    <property type="match status" value="1"/>
</dbReference>
<keyword evidence="6" id="KW-0804">Transcription</keyword>
<dbReference type="AlphaFoldDB" id="A0A5F7ZF11"/>
<dbReference type="VEuPathDB" id="HostDB:ENSMMUG00000055942"/>
<keyword evidence="7" id="KW-0539">Nucleus</keyword>
<dbReference type="GeneTree" id="ENSGT00390000000656"/>
<dbReference type="PANTHER" id="PTHR15402">
    <property type="entry name" value="TRANSCRIPTION FACTOR-LIKE 5 PROTEIN"/>
    <property type="match status" value="1"/>
</dbReference>
<dbReference type="STRING" id="9544.ENSMMUP00000063201"/>
<dbReference type="Bgee" id="ENSMMUG00000055942">
    <property type="expression patterns" value="Expressed in spermatocyte and 6 other cell types or tissues"/>
</dbReference>
<evidence type="ECO:0000256" key="5">
    <source>
        <dbReference type="ARBA" id="ARBA00023125"/>
    </source>
</evidence>
<keyword evidence="3" id="KW-0221">Differentiation</keyword>
<protein>
    <submittedName>
        <fullName evidence="10">Spermatosis and oosis specific basic helix-loop-helix 1</fullName>
    </submittedName>
</protein>
<dbReference type="FunCoup" id="A0A5F7ZF11">
    <property type="interactions" value="128"/>
</dbReference>
<dbReference type="CDD" id="cd18908">
    <property type="entry name" value="bHLH_SOHLH1_2"/>
    <property type="match status" value="1"/>
</dbReference>
<feature type="chain" id="PRO_5023826059" evidence="9">
    <location>
        <begin position="16"/>
        <end position="415"/>
    </location>
</feature>
<organism evidence="10 11">
    <name type="scientific">Macaca mulatta</name>
    <name type="common">Rhesus macaque</name>
    <dbReference type="NCBI Taxonomy" id="9544"/>
    <lineage>
        <taxon>Eukaryota</taxon>
        <taxon>Metazoa</taxon>
        <taxon>Chordata</taxon>
        <taxon>Craniata</taxon>
        <taxon>Vertebrata</taxon>
        <taxon>Euteleostomi</taxon>
        <taxon>Mammalia</taxon>
        <taxon>Eutheria</taxon>
        <taxon>Euarchontoglires</taxon>
        <taxon>Primates</taxon>
        <taxon>Haplorrhini</taxon>
        <taxon>Catarrhini</taxon>
        <taxon>Cercopithecidae</taxon>
        <taxon>Cercopithecinae</taxon>
        <taxon>Macaca</taxon>
    </lineage>
</organism>
<proteinExistence type="predicted"/>
<evidence type="ECO:0000313" key="10">
    <source>
        <dbReference type="Ensembl" id="ENSMMUP00000063201.1"/>
    </source>
</evidence>
<feature type="region of interest" description="Disordered" evidence="8">
    <location>
        <begin position="344"/>
        <end position="386"/>
    </location>
</feature>
<keyword evidence="2" id="KW-0217">Developmental protein</keyword>
<dbReference type="GO" id="GO:0005634">
    <property type="term" value="C:nucleus"/>
    <property type="evidence" value="ECO:0007669"/>
    <property type="project" value="UniProtKB-SubCell"/>
</dbReference>
<dbReference type="GO" id="GO:0007283">
    <property type="term" value="P:spermatogenesis"/>
    <property type="evidence" value="ECO:0007669"/>
    <property type="project" value="InterPro"/>
</dbReference>
<reference evidence="10" key="4">
    <citation type="submission" date="2025-09" db="UniProtKB">
        <authorList>
            <consortium name="Ensembl"/>
        </authorList>
    </citation>
    <scope>IDENTIFICATION</scope>
    <source>
        <strain evidence="10">17573</strain>
    </source>
</reference>
<dbReference type="GO" id="GO:0003700">
    <property type="term" value="F:DNA-binding transcription factor activity"/>
    <property type="evidence" value="ECO:0007669"/>
    <property type="project" value="InterPro"/>
</dbReference>
<dbReference type="InterPro" id="IPR039583">
    <property type="entry name" value="TCFL5/SOLH1/2"/>
</dbReference>
<evidence type="ECO:0000256" key="1">
    <source>
        <dbReference type="ARBA" id="ARBA00004123"/>
    </source>
</evidence>
<dbReference type="GO" id="GO:0030154">
    <property type="term" value="P:cell differentiation"/>
    <property type="evidence" value="ECO:0007669"/>
    <property type="project" value="UniProtKB-KW"/>
</dbReference>
<reference evidence="11" key="1">
    <citation type="journal article" date="2007" name="Science">
        <title>Evolutionary and biomedical insights from the rhesus macaque genome.</title>
        <authorList>
            <person name="Gibbs R.A."/>
            <person name="Rogers J."/>
            <person name="Katze M.G."/>
            <person name="Bumgarner R."/>
            <person name="Weinstock G.M."/>
            <person name="Mardis E.R."/>
            <person name="Remington K.A."/>
            <person name="Strausberg R.L."/>
            <person name="Venter J.C."/>
            <person name="Wilson R.K."/>
            <person name="Batzer M.A."/>
            <person name="Bustamante C.D."/>
            <person name="Eichler E.E."/>
            <person name="Hahn M.W."/>
            <person name="Hardison R.C."/>
            <person name="Makova K.D."/>
            <person name="Miller W."/>
            <person name="Milosavljevic A."/>
            <person name="Palermo R.E."/>
            <person name="Siepel A."/>
            <person name="Sikela J.M."/>
            <person name="Attaway T."/>
            <person name="Bell S."/>
            <person name="Bernard K.E."/>
            <person name="Buhay C.J."/>
            <person name="Chandrabose M.N."/>
            <person name="Dao M."/>
            <person name="Davis C."/>
            <person name="Delehaunty K.D."/>
            <person name="Ding Y."/>
            <person name="Dinh H.H."/>
            <person name="Dugan-Rocha S."/>
            <person name="Fulton L.A."/>
            <person name="Gabisi R.A."/>
            <person name="Garner T.T."/>
            <person name="Godfrey J."/>
            <person name="Hawes A.C."/>
            <person name="Hernandez J."/>
            <person name="Hines S."/>
            <person name="Holder M."/>
            <person name="Hume J."/>
            <person name="Jhangiani S.N."/>
            <person name="Joshi V."/>
            <person name="Khan Z.M."/>
            <person name="Kirkness E.F."/>
            <person name="Cree A."/>
            <person name="Fowler R.G."/>
            <person name="Lee S."/>
            <person name="Lewis L.R."/>
            <person name="Li Z."/>
            <person name="Liu Y.-S."/>
            <person name="Moore S.M."/>
            <person name="Muzny D."/>
            <person name="Nazareth L.V."/>
            <person name="Ngo D.N."/>
            <person name="Okwuonu G.O."/>
            <person name="Pai G."/>
            <person name="Parker D."/>
            <person name="Paul H.A."/>
            <person name="Pfannkoch C."/>
            <person name="Pohl C.S."/>
            <person name="Rogers Y.-H.C."/>
            <person name="Ruiz S.J."/>
            <person name="Sabo A."/>
            <person name="Santibanez J."/>
            <person name="Schneider B.W."/>
            <person name="Smith S.M."/>
            <person name="Sodergren E."/>
            <person name="Svatek A.F."/>
            <person name="Utterback T.R."/>
            <person name="Vattathil S."/>
            <person name="Warren W."/>
            <person name="White C.S."/>
            <person name="Chinwalla A.T."/>
            <person name="Feng Y."/>
            <person name="Halpern A.L."/>
            <person name="Hillier L.W."/>
            <person name="Huang X."/>
            <person name="Minx P."/>
            <person name="Nelson J.O."/>
            <person name="Pepin K.H."/>
            <person name="Qin X."/>
            <person name="Sutton G.G."/>
            <person name="Venter E."/>
            <person name="Walenz B.P."/>
            <person name="Wallis J.W."/>
            <person name="Worley K.C."/>
            <person name="Yang S.-P."/>
            <person name="Jones S.M."/>
            <person name="Marra M.A."/>
            <person name="Rocchi M."/>
            <person name="Schein J.E."/>
            <person name="Baertsch R."/>
            <person name="Clarke L."/>
            <person name="Csuros M."/>
            <person name="Glasscock J."/>
            <person name="Harris R.A."/>
            <person name="Havlak P."/>
            <person name="Jackson A.R."/>
            <person name="Jiang H."/>
            <person name="Liu Y."/>
            <person name="Messina D.N."/>
            <person name="Shen Y."/>
            <person name="Song H.X.-Z."/>
            <person name="Wylie T."/>
            <person name="Zhang L."/>
            <person name="Birney E."/>
            <person name="Han K."/>
            <person name="Konkel M.K."/>
            <person name="Lee J."/>
            <person name="Smit A.F.A."/>
            <person name="Ullmer B."/>
            <person name="Wang H."/>
            <person name="Xing J."/>
            <person name="Burhans R."/>
            <person name="Cheng Z."/>
            <person name="Karro J.E."/>
            <person name="Ma J."/>
            <person name="Raney B."/>
            <person name="She X."/>
            <person name="Cox M.J."/>
            <person name="Demuth J.P."/>
            <person name="Dumas L.J."/>
            <person name="Han S.-G."/>
            <person name="Hopkins J."/>
            <person name="Karimpour-Fard A."/>
            <person name="Kim Y.H."/>
            <person name="Pollack J.R."/>
            <person name="Vinar T."/>
            <person name="Addo-Quaye C."/>
            <person name="Degenhardt J."/>
            <person name="Denby A."/>
            <person name="Hubisz M.J."/>
            <person name="Indap A."/>
            <person name="Kosiol C."/>
            <person name="Lahn B.T."/>
            <person name="Lawson H.A."/>
            <person name="Marklein A."/>
            <person name="Nielsen R."/>
            <person name="Vallender E.J."/>
            <person name="Clark A.G."/>
            <person name="Ferguson B."/>
            <person name="Hernandez R.D."/>
            <person name="Hirani K."/>
            <person name="Kehrer-Sawatzki H."/>
            <person name="Kolb J."/>
            <person name="Patil S."/>
            <person name="Pu L.-L."/>
            <person name="Ren Y."/>
            <person name="Smith D.G."/>
            <person name="Wheeler D.A."/>
            <person name="Schenck I."/>
            <person name="Ball E.V."/>
            <person name="Chen R."/>
            <person name="Cooper D.N."/>
            <person name="Giardine B."/>
            <person name="Hsu F."/>
            <person name="Kent W.J."/>
            <person name="Lesk A."/>
            <person name="Nelson D.L."/>
            <person name="O'brien W.E."/>
            <person name="Pruefer K."/>
            <person name="Stenson P.D."/>
            <person name="Wallace J.C."/>
            <person name="Ke H."/>
            <person name="Liu X.-M."/>
            <person name="Wang P."/>
            <person name="Xiang A.P."/>
            <person name="Yang F."/>
            <person name="Barber G.P."/>
            <person name="Haussler D."/>
            <person name="Karolchik D."/>
            <person name="Kern A.D."/>
            <person name="Kuhn R.M."/>
            <person name="Smith K.E."/>
            <person name="Zwieg A.S."/>
        </authorList>
    </citation>
    <scope>NUCLEOTIDE SEQUENCE [LARGE SCALE GENOMIC DNA]</scope>
    <source>
        <strain evidence="11">17573</strain>
    </source>
</reference>
<keyword evidence="4" id="KW-0805">Transcription regulation</keyword>
<evidence type="ECO:0000256" key="4">
    <source>
        <dbReference type="ARBA" id="ARBA00023015"/>
    </source>
</evidence>
<dbReference type="Ensembl" id="ENSMMUT00000099031.1">
    <property type="protein sequence ID" value="ENSMMUP00000063201.1"/>
    <property type="gene ID" value="ENSMMUG00000055942.1"/>
</dbReference>
<dbReference type="Proteomes" id="UP000006718">
    <property type="component" value="Chromosome 15"/>
</dbReference>
<keyword evidence="9" id="KW-0732">Signal</keyword>
<sequence>MVWAWAGQPVTGAQGSGPGCALMWIWGLQTTGTASPRCPGAALSCLVTSSTWQAPRVFLVGSSGYCPFWGRPGAPRDASRDVCFLTGTRKRISLSCERLRALLPQFDGRREDMASVLEMSVQFLRLASALGPSQEQHAMLASSKEMWHSLQEDVLQLTLSSQIPAGVPDSGTGASGGTRTPDVKAFLESPWSRDPASAGPEPLPHVLESSRHWDPPSCTSLGTDKCEVLSGLCQVRGGPPPFSGCRQQEPSSLVPWPPGPSLPKAVRPPLSWPPFSQQQTLPMMSGEAPGWLGQAGPLAMGAVPLGEPAEEAPMPVQDARSVLGSDMEDGTSFLLTAGPSWWPGSLEGRGGSGPAWAPAESSPLDQGEPGFLGDPEPGSQELQDSPLEPWSLDVDCAGLALKDEVESIFPDFFAC</sequence>
<dbReference type="GO" id="GO:0003677">
    <property type="term" value="F:DNA binding"/>
    <property type="evidence" value="ECO:0007669"/>
    <property type="project" value="UniProtKB-KW"/>
</dbReference>
<reference evidence="10" key="3">
    <citation type="submission" date="2025-08" db="UniProtKB">
        <authorList>
            <consortium name="Ensembl"/>
        </authorList>
    </citation>
    <scope>IDENTIFICATION</scope>
    <source>
        <strain evidence="10">17573</strain>
    </source>
</reference>
<evidence type="ECO:0000256" key="8">
    <source>
        <dbReference type="SAM" id="MobiDB-lite"/>
    </source>
</evidence>
<keyword evidence="5" id="KW-0238">DNA-binding</keyword>